<dbReference type="AlphaFoldDB" id="A0A6L2P0Y6"/>
<accession>A0A6L2P0Y6</accession>
<comment type="caution">
    <text evidence="1">The sequence shown here is derived from an EMBL/GenBank/DDBJ whole genome shotgun (WGS) entry which is preliminary data.</text>
</comment>
<dbReference type="InterPro" id="IPR032675">
    <property type="entry name" value="LRR_dom_sf"/>
</dbReference>
<dbReference type="EMBL" id="BKCJ010010199">
    <property type="protein sequence ID" value="GEU90494.1"/>
    <property type="molecule type" value="Genomic_DNA"/>
</dbReference>
<dbReference type="Gene3D" id="3.80.10.10">
    <property type="entry name" value="Ribonuclease Inhibitor"/>
    <property type="match status" value="1"/>
</dbReference>
<sequence length="235" mass="26571">MPVESKLDGVALCQRLESLSIRNVADLTDMDLIAIARGCSKMSKFEVQGCKKITGRGIRTFVCILSRTLVEVKISCCVNLARLLQECHMLRKLFIHGMAHEHFLMFLLRIPNLRDVYLREDYYPAPENDMSTEMRADSCSRFEDALNRLTIPHNLCNLVVTELDSTEKLVNEIGELRAISSHVLGASGVQIPQDGLDNLRSTEEEEDGATEVLDPRDVPSFVLLEITDFAIYVYY</sequence>
<evidence type="ECO:0000313" key="1">
    <source>
        <dbReference type="EMBL" id="GEU90494.1"/>
    </source>
</evidence>
<proteinExistence type="predicted"/>
<reference evidence="1" key="1">
    <citation type="journal article" date="2019" name="Sci. Rep.">
        <title>Draft genome of Tanacetum cinerariifolium, the natural source of mosquito coil.</title>
        <authorList>
            <person name="Yamashiro T."/>
            <person name="Shiraishi A."/>
            <person name="Satake H."/>
            <person name="Nakayama K."/>
        </authorList>
    </citation>
    <scope>NUCLEOTIDE SEQUENCE</scope>
</reference>
<name>A0A6L2P0Y6_TANCI</name>
<protein>
    <submittedName>
        <fullName evidence="1">F-box protein MAX2</fullName>
    </submittedName>
</protein>
<gene>
    <name evidence="1" type="ORF">Tci_062472</name>
</gene>
<organism evidence="1">
    <name type="scientific">Tanacetum cinerariifolium</name>
    <name type="common">Dalmatian daisy</name>
    <name type="synonym">Chrysanthemum cinerariifolium</name>
    <dbReference type="NCBI Taxonomy" id="118510"/>
    <lineage>
        <taxon>Eukaryota</taxon>
        <taxon>Viridiplantae</taxon>
        <taxon>Streptophyta</taxon>
        <taxon>Embryophyta</taxon>
        <taxon>Tracheophyta</taxon>
        <taxon>Spermatophyta</taxon>
        <taxon>Magnoliopsida</taxon>
        <taxon>eudicotyledons</taxon>
        <taxon>Gunneridae</taxon>
        <taxon>Pentapetalae</taxon>
        <taxon>asterids</taxon>
        <taxon>campanulids</taxon>
        <taxon>Asterales</taxon>
        <taxon>Asteraceae</taxon>
        <taxon>Asteroideae</taxon>
        <taxon>Anthemideae</taxon>
        <taxon>Anthemidinae</taxon>
        <taxon>Tanacetum</taxon>
    </lineage>
</organism>
<dbReference type="SUPFAM" id="SSF52047">
    <property type="entry name" value="RNI-like"/>
    <property type="match status" value="1"/>
</dbReference>